<evidence type="ECO:0000313" key="5">
    <source>
        <dbReference type="Proteomes" id="UP000829720"/>
    </source>
</evidence>
<evidence type="ECO:0000313" key="4">
    <source>
        <dbReference type="EMBL" id="KAI1897353.1"/>
    </source>
</evidence>
<dbReference type="Pfam" id="PF07654">
    <property type="entry name" value="C1-set"/>
    <property type="match status" value="1"/>
</dbReference>
<organism evidence="4 5">
    <name type="scientific">Albula goreensis</name>
    <dbReference type="NCBI Taxonomy" id="1534307"/>
    <lineage>
        <taxon>Eukaryota</taxon>
        <taxon>Metazoa</taxon>
        <taxon>Chordata</taxon>
        <taxon>Craniata</taxon>
        <taxon>Vertebrata</taxon>
        <taxon>Euteleostomi</taxon>
        <taxon>Actinopterygii</taxon>
        <taxon>Neopterygii</taxon>
        <taxon>Teleostei</taxon>
        <taxon>Albuliformes</taxon>
        <taxon>Albulidae</taxon>
        <taxon>Albula</taxon>
    </lineage>
</organism>
<feature type="domain" description="Ig-like" evidence="3">
    <location>
        <begin position="138"/>
        <end position="235"/>
    </location>
</feature>
<name>A0A8T3DJB1_9TELE</name>
<dbReference type="InterPro" id="IPR007110">
    <property type="entry name" value="Ig-like_dom"/>
</dbReference>
<dbReference type="InterPro" id="IPR050380">
    <property type="entry name" value="Immune_Resp_Modulators"/>
</dbReference>
<dbReference type="AlphaFoldDB" id="A0A8T3DJB1"/>
<keyword evidence="2" id="KW-0393">Immunoglobulin domain</keyword>
<dbReference type="FunFam" id="2.60.40.10:FF:000283">
    <property type="entry name" value="Immunoglobulin kappa constant"/>
    <property type="match status" value="1"/>
</dbReference>
<protein>
    <recommendedName>
        <fullName evidence="3">Ig-like domain-containing protein</fullName>
    </recommendedName>
</protein>
<reference evidence="4" key="1">
    <citation type="submission" date="2021-01" db="EMBL/GenBank/DDBJ databases">
        <authorList>
            <person name="Zahm M."/>
            <person name="Roques C."/>
            <person name="Cabau C."/>
            <person name="Klopp C."/>
            <person name="Donnadieu C."/>
            <person name="Jouanno E."/>
            <person name="Lampietro C."/>
            <person name="Louis A."/>
            <person name="Herpin A."/>
            <person name="Echchiki A."/>
            <person name="Berthelot C."/>
            <person name="Parey E."/>
            <person name="Roest-Crollius H."/>
            <person name="Braasch I."/>
            <person name="Postlethwait J."/>
            <person name="Bobe J."/>
            <person name="Montfort J."/>
            <person name="Bouchez O."/>
            <person name="Begum T."/>
            <person name="Mejri S."/>
            <person name="Adams A."/>
            <person name="Chen W.-J."/>
            <person name="Guiguen Y."/>
        </authorList>
    </citation>
    <scope>NUCLEOTIDE SEQUENCE</scope>
    <source>
        <tissue evidence="4">Blood</tissue>
    </source>
</reference>
<dbReference type="Gene3D" id="2.60.40.10">
    <property type="entry name" value="Immunoglobulins"/>
    <property type="match status" value="2"/>
</dbReference>
<dbReference type="InterPro" id="IPR036179">
    <property type="entry name" value="Ig-like_dom_sf"/>
</dbReference>
<keyword evidence="5" id="KW-1185">Reference proteome</keyword>
<dbReference type="SMART" id="SM00407">
    <property type="entry name" value="IGc1"/>
    <property type="match status" value="1"/>
</dbReference>
<accession>A0A8T3DJB1</accession>
<proteinExistence type="predicted"/>
<evidence type="ECO:0000259" key="3">
    <source>
        <dbReference type="PROSITE" id="PS50835"/>
    </source>
</evidence>
<dbReference type="InterPro" id="IPR003597">
    <property type="entry name" value="Ig_C1-set"/>
</dbReference>
<evidence type="ECO:0000256" key="1">
    <source>
        <dbReference type="ARBA" id="ARBA00023157"/>
    </source>
</evidence>
<dbReference type="PANTHER" id="PTHR23411">
    <property type="entry name" value="TAPASIN"/>
    <property type="match status" value="1"/>
</dbReference>
<evidence type="ECO:0000256" key="2">
    <source>
        <dbReference type="ARBA" id="ARBA00023319"/>
    </source>
</evidence>
<dbReference type="SUPFAM" id="SSF48726">
    <property type="entry name" value="Immunoglobulin"/>
    <property type="match status" value="2"/>
</dbReference>
<dbReference type="OrthoDB" id="9945861at2759"/>
<sequence length="243" mass="25804">MVGWGLGLAALLYMSSRVRLTAVLQKVTVSSYFHPDFTAHPLTMILTAPLTALFLALSGLEAAVILTQEKSLSVALGSNVKISCISSKSNWHMSWYQKKPESSPKFLIFDSTRASGLPSSTFGGGTALNVLSRSPSPPTLTLLPPSPTELSTGKATVVCLAQGFYPDSVTVSWEKDGLTVSDSEVQTSEAQRRSDGTYSTSSMLTLTAAQWSSGRPVSCELRHTALSAPLKRALSQAECGSQG</sequence>
<dbReference type="Proteomes" id="UP000829720">
    <property type="component" value="Unassembled WGS sequence"/>
</dbReference>
<dbReference type="PROSITE" id="PS50835">
    <property type="entry name" value="IG_LIKE"/>
    <property type="match status" value="1"/>
</dbReference>
<dbReference type="EMBL" id="JAERUA010000007">
    <property type="protein sequence ID" value="KAI1897353.1"/>
    <property type="molecule type" value="Genomic_DNA"/>
</dbReference>
<comment type="caution">
    <text evidence="4">The sequence shown here is derived from an EMBL/GenBank/DDBJ whole genome shotgun (WGS) entry which is preliminary data.</text>
</comment>
<dbReference type="InterPro" id="IPR013783">
    <property type="entry name" value="Ig-like_fold"/>
</dbReference>
<gene>
    <name evidence="4" type="ORF">AGOR_G00082440</name>
</gene>
<keyword evidence="1" id="KW-1015">Disulfide bond</keyword>